<dbReference type="GO" id="GO:0051782">
    <property type="term" value="P:negative regulation of cell division"/>
    <property type="evidence" value="ECO:0007669"/>
    <property type="project" value="TreeGrafter"/>
</dbReference>
<organism evidence="2 3">
    <name type="scientific">Sanguibacter suaedae</name>
    <dbReference type="NCBI Taxonomy" id="2795737"/>
    <lineage>
        <taxon>Bacteria</taxon>
        <taxon>Bacillati</taxon>
        <taxon>Actinomycetota</taxon>
        <taxon>Actinomycetes</taxon>
        <taxon>Micrococcales</taxon>
        <taxon>Sanguibacteraceae</taxon>
        <taxon>Sanguibacter</taxon>
    </lineage>
</organism>
<dbReference type="GO" id="GO:0005829">
    <property type="term" value="C:cytosol"/>
    <property type="evidence" value="ECO:0007669"/>
    <property type="project" value="TreeGrafter"/>
</dbReference>
<dbReference type="PANTHER" id="PTHR43384:SF11">
    <property type="entry name" value="SEPTUM SITE DETERMINING PROTEIN"/>
    <property type="match status" value="1"/>
</dbReference>
<dbReference type="Gene3D" id="3.40.50.300">
    <property type="entry name" value="P-loop containing nucleotide triphosphate hydrolases"/>
    <property type="match status" value="1"/>
</dbReference>
<feature type="region of interest" description="Disordered" evidence="1">
    <location>
        <begin position="1"/>
        <end position="28"/>
    </location>
</feature>
<dbReference type="Proteomes" id="UP000602087">
    <property type="component" value="Unassembled WGS sequence"/>
</dbReference>
<dbReference type="NCBIfam" id="TIGR03815">
    <property type="entry name" value="CpaE_hom_Actino"/>
    <property type="match status" value="1"/>
</dbReference>
<dbReference type="EMBL" id="JAEINH010000013">
    <property type="protein sequence ID" value="MBI9115972.1"/>
    <property type="molecule type" value="Genomic_DNA"/>
</dbReference>
<protein>
    <submittedName>
        <fullName evidence="2">Pilus assembly protein FlpE</fullName>
    </submittedName>
</protein>
<keyword evidence="3" id="KW-1185">Reference proteome</keyword>
<comment type="caution">
    <text evidence="2">The sequence shown here is derived from an EMBL/GenBank/DDBJ whole genome shotgun (WGS) entry which is preliminary data.</text>
</comment>
<evidence type="ECO:0000313" key="3">
    <source>
        <dbReference type="Proteomes" id="UP000602087"/>
    </source>
</evidence>
<dbReference type="AlphaFoldDB" id="A0A934ICR7"/>
<sequence>MDERRGRGQWRDGTGRGRTAPEGAARSGPHLGVVGACGGAGASVLAAALARVAARADDRALLVDGDARGGGLDVLLGIEDDPGLRWPDLHAARGEVSAEDVVPLLPAWHGVRVLSADRTRPWALTPDVPTDVLRALQRTGDVVVHDLRAPDLAAWADRCTAVVVVARCDLTSVAGAVALRDALGATPAGLVVRGPAPGRLGAHDVADATGLPLWGEVRRDRALPGAVERGEGPPVRARRGAGGDLRRTAVALLTHARAFAARAPVAP</sequence>
<name>A0A934ICR7_9MICO</name>
<dbReference type="GO" id="GO:0016887">
    <property type="term" value="F:ATP hydrolysis activity"/>
    <property type="evidence" value="ECO:0007669"/>
    <property type="project" value="TreeGrafter"/>
</dbReference>
<dbReference type="GO" id="GO:0005524">
    <property type="term" value="F:ATP binding"/>
    <property type="evidence" value="ECO:0007669"/>
    <property type="project" value="TreeGrafter"/>
</dbReference>
<dbReference type="PANTHER" id="PTHR43384">
    <property type="entry name" value="SEPTUM SITE-DETERMINING PROTEIN MIND HOMOLOG, CHLOROPLASTIC-RELATED"/>
    <property type="match status" value="1"/>
</dbReference>
<evidence type="ECO:0000256" key="1">
    <source>
        <dbReference type="SAM" id="MobiDB-lite"/>
    </source>
</evidence>
<dbReference type="GO" id="GO:0009898">
    <property type="term" value="C:cytoplasmic side of plasma membrane"/>
    <property type="evidence" value="ECO:0007669"/>
    <property type="project" value="TreeGrafter"/>
</dbReference>
<evidence type="ECO:0000313" key="2">
    <source>
        <dbReference type="EMBL" id="MBI9115972.1"/>
    </source>
</evidence>
<dbReference type="InterPro" id="IPR022521">
    <property type="entry name" value="Rv3660c"/>
</dbReference>
<accession>A0A934ICR7</accession>
<gene>
    <name evidence="2" type="ORF">JAV76_13210</name>
</gene>
<feature type="compositionally biased region" description="Basic and acidic residues" evidence="1">
    <location>
        <begin position="1"/>
        <end position="15"/>
    </location>
</feature>
<reference evidence="2" key="1">
    <citation type="submission" date="2020-12" db="EMBL/GenBank/DDBJ databases">
        <title>Sanguibacter suaedae sp. nov., isolated from Suaeda aralocaspica.</title>
        <authorList>
            <person name="Ma Q."/>
        </authorList>
    </citation>
    <scope>NUCLEOTIDE SEQUENCE</scope>
    <source>
        <strain evidence="2">YZGR15</strain>
    </source>
</reference>
<dbReference type="SUPFAM" id="SSF52540">
    <property type="entry name" value="P-loop containing nucleoside triphosphate hydrolases"/>
    <property type="match status" value="1"/>
</dbReference>
<dbReference type="RefSeq" id="WP_198734542.1">
    <property type="nucleotide sequence ID" value="NZ_JAEINH010000013.1"/>
</dbReference>
<dbReference type="InterPro" id="IPR050625">
    <property type="entry name" value="ParA/MinD_ATPase"/>
</dbReference>
<proteinExistence type="predicted"/>
<dbReference type="InterPro" id="IPR027417">
    <property type="entry name" value="P-loop_NTPase"/>
</dbReference>